<feature type="domain" description="HNH nuclease" evidence="2">
    <location>
        <begin position="68"/>
        <end position="109"/>
    </location>
</feature>
<evidence type="ECO:0000313" key="4">
    <source>
        <dbReference type="Proteomes" id="UP000321397"/>
    </source>
</evidence>
<sequence length="174" mass="20143">MEIWKDIKGYEGKYQISNLGRVKSLKRNIKPTAPYQKSKTCKERILKDCVGSHGYKHVSLEGKKHCIHRLVATAFTENNENYNCINHKDGNKLNNSIDNLEWCSYKRNADHMFNTGLREDNIRIKAIFNEDDTVMIFRSKAKARKYLKLSEKALNKGIDNGEIKGIQIKVINKI</sequence>
<keyword evidence="3" id="KW-0255">Endonuclease</keyword>
<proteinExistence type="predicted"/>
<dbReference type="GO" id="GO:0004519">
    <property type="term" value="F:endonuclease activity"/>
    <property type="evidence" value="ECO:0007669"/>
    <property type="project" value="UniProtKB-KW"/>
</dbReference>
<evidence type="ECO:0000259" key="1">
    <source>
        <dbReference type="Pfam" id="PF07463"/>
    </source>
</evidence>
<keyword evidence="3" id="KW-0378">Hydrolase</keyword>
<dbReference type="InterPro" id="IPR044925">
    <property type="entry name" value="His-Me_finger_sf"/>
</dbReference>
<protein>
    <submittedName>
        <fullName evidence="3">HNH endonuclease domain protein</fullName>
    </submittedName>
</protein>
<dbReference type="AlphaFoldDB" id="A0A510KE30"/>
<dbReference type="Proteomes" id="UP000321397">
    <property type="component" value="Chromosome"/>
</dbReference>
<keyword evidence="3" id="KW-0540">Nuclease</keyword>
<dbReference type="SUPFAM" id="SSF54060">
    <property type="entry name" value="His-Me finger endonucleases"/>
    <property type="match status" value="1"/>
</dbReference>
<name>A0A510KE30_9FUSO</name>
<reference evidence="3 4" key="1">
    <citation type="submission" date="2019-07" db="EMBL/GenBank/DDBJ databases">
        <title>Complete Genome Sequence of Leptotrichia wadei Strain JMUB3933.</title>
        <authorList>
            <person name="Watanabe S."/>
            <person name="Cui L."/>
        </authorList>
    </citation>
    <scope>NUCLEOTIDE SEQUENCE [LARGE SCALE GENOMIC DNA]</scope>
    <source>
        <strain evidence="3 4">JMUB3933</strain>
    </source>
</reference>
<accession>A0A510KE30</accession>
<dbReference type="InterPro" id="IPR003615">
    <property type="entry name" value="HNH_nuc"/>
</dbReference>
<dbReference type="EMBL" id="AP019834">
    <property type="protein sequence ID" value="BBM48435.1"/>
    <property type="molecule type" value="Genomic_DNA"/>
</dbReference>
<feature type="domain" description="NUMOD4" evidence="1">
    <location>
        <begin position="2"/>
        <end position="60"/>
    </location>
</feature>
<dbReference type="Pfam" id="PF07463">
    <property type="entry name" value="NUMOD4"/>
    <property type="match status" value="1"/>
</dbReference>
<organism evidence="3 4">
    <name type="scientific">Leptotrichia wadei</name>
    <dbReference type="NCBI Taxonomy" id="157687"/>
    <lineage>
        <taxon>Bacteria</taxon>
        <taxon>Fusobacteriati</taxon>
        <taxon>Fusobacteriota</taxon>
        <taxon>Fusobacteriia</taxon>
        <taxon>Fusobacteriales</taxon>
        <taxon>Leptotrichiaceae</taxon>
        <taxon>Leptotrichia</taxon>
    </lineage>
</organism>
<dbReference type="Gene3D" id="3.90.75.20">
    <property type="match status" value="1"/>
</dbReference>
<dbReference type="GO" id="GO:0016788">
    <property type="term" value="F:hydrolase activity, acting on ester bonds"/>
    <property type="evidence" value="ECO:0007669"/>
    <property type="project" value="InterPro"/>
</dbReference>
<evidence type="ECO:0000259" key="2">
    <source>
        <dbReference type="Pfam" id="PF13392"/>
    </source>
</evidence>
<dbReference type="InterPro" id="IPR010902">
    <property type="entry name" value="NUMOD4"/>
</dbReference>
<dbReference type="RefSeq" id="WP_146961900.1">
    <property type="nucleotide sequence ID" value="NZ_AP019834.1"/>
</dbReference>
<gene>
    <name evidence="3" type="ORF">JMUB3933_1951</name>
</gene>
<evidence type="ECO:0000313" key="3">
    <source>
        <dbReference type="EMBL" id="BBM48435.1"/>
    </source>
</evidence>
<dbReference type="Pfam" id="PF13392">
    <property type="entry name" value="HNH_3"/>
    <property type="match status" value="1"/>
</dbReference>